<dbReference type="GO" id="GO:0016020">
    <property type="term" value="C:membrane"/>
    <property type="evidence" value="ECO:0007669"/>
    <property type="project" value="UniProtKB-SubCell"/>
</dbReference>
<evidence type="ECO:0000259" key="6">
    <source>
        <dbReference type="PROSITE" id="PS50850"/>
    </source>
</evidence>
<evidence type="ECO:0000256" key="2">
    <source>
        <dbReference type="ARBA" id="ARBA00022692"/>
    </source>
</evidence>
<sequence>LGWVCDKEWYGTLAQSVFFLGAIVGGVVCGWAADKYGRVPVLVATNVVGAIASLLTPLAWSLPEFLIYRFIIGIAFDNIFVMMYVLAIEYVGPKHRTLVANLSIALFYATGTVLLPWMMIGVGDWRLMSVISSAPMILACASHWLLPESARWLLSQGRVEETIEILERIARINRKIIPPKVIDTMKKNALQERVSSMEGDLPLKEMDVSLLDLLKTPRLRRTTIVICLVWMIIALEYDGHVRNVLNLPIDVFIAFTVACASELPADVFLVLTLDKWGRRWYLFIILVLSGVFSILTTAFEGNTIIIASLAIMGRFCINVAFNIGLQYASELLPTVVRAQSVAFVHIMGYVAGLLSPLVVFLGTLNPFIPLVILGLASIVGGCLALLLPETLHRDLPQTMSDGENFGIDQSFCYWPCARNQEEPSVPSISLGELGHQPSFIRHRPRPSVRGETYRSSLIKHRREVVYIPPVD</sequence>
<comment type="subcellular location">
    <subcellularLocation>
        <location evidence="1">Membrane</location>
        <topology evidence="1">Multi-pass membrane protein</topology>
    </subcellularLocation>
</comment>
<reference evidence="7 8" key="1">
    <citation type="submission" date="2023-11" db="EMBL/GenBank/DDBJ databases">
        <title>Halocaridina rubra genome assembly.</title>
        <authorList>
            <person name="Smith C."/>
        </authorList>
    </citation>
    <scope>NUCLEOTIDE SEQUENCE [LARGE SCALE GENOMIC DNA]</scope>
    <source>
        <strain evidence="7">EP-1</strain>
        <tissue evidence="7">Whole</tissue>
    </source>
</reference>
<gene>
    <name evidence="7" type="ORF">SK128_004402</name>
</gene>
<dbReference type="InterPro" id="IPR020846">
    <property type="entry name" value="MFS_dom"/>
</dbReference>
<feature type="transmembrane region" description="Helical" evidence="5">
    <location>
        <begin position="367"/>
        <end position="387"/>
    </location>
</feature>
<dbReference type="GO" id="GO:0022857">
    <property type="term" value="F:transmembrane transporter activity"/>
    <property type="evidence" value="ECO:0007669"/>
    <property type="project" value="InterPro"/>
</dbReference>
<keyword evidence="2 5" id="KW-0812">Transmembrane</keyword>
<dbReference type="Gene3D" id="1.20.1250.20">
    <property type="entry name" value="MFS general substrate transporter like domains"/>
    <property type="match status" value="1"/>
</dbReference>
<feature type="transmembrane region" description="Helical" evidence="5">
    <location>
        <begin position="66"/>
        <end position="86"/>
    </location>
</feature>
<dbReference type="PROSITE" id="PS50850">
    <property type="entry name" value="MFS"/>
    <property type="match status" value="1"/>
</dbReference>
<feature type="non-terminal residue" evidence="7">
    <location>
        <position position="1"/>
    </location>
</feature>
<evidence type="ECO:0000256" key="5">
    <source>
        <dbReference type="SAM" id="Phobius"/>
    </source>
</evidence>
<feature type="domain" description="Major facilitator superfamily (MFS) profile" evidence="6">
    <location>
        <begin position="1"/>
        <end position="392"/>
    </location>
</feature>
<evidence type="ECO:0000256" key="3">
    <source>
        <dbReference type="ARBA" id="ARBA00022989"/>
    </source>
</evidence>
<organism evidence="7 8">
    <name type="scientific">Halocaridina rubra</name>
    <name type="common">Hawaiian red shrimp</name>
    <dbReference type="NCBI Taxonomy" id="373956"/>
    <lineage>
        <taxon>Eukaryota</taxon>
        <taxon>Metazoa</taxon>
        <taxon>Ecdysozoa</taxon>
        <taxon>Arthropoda</taxon>
        <taxon>Crustacea</taxon>
        <taxon>Multicrustacea</taxon>
        <taxon>Malacostraca</taxon>
        <taxon>Eumalacostraca</taxon>
        <taxon>Eucarida</taxon>
        <taxon>Decapoda</taxon>
        <taxon>Pleocyemata</taxon>
        <taxon>Caridea</taxon>
        <taxon>Atyoidea</taxon>
        <taxon>Atyidae</taxon>
        <taxon>Halocaridina</taxon>
    </lineage>
</organism>
<keyword evidence="4 5" id="KW-0472">Membrane</keyword>
<dbReference type="InterPro" id="IPR036259">
    <property type="entry name" value="MFS_trans_sf"/>
</dbReference>
<protein>
    <recommendedName>
        <fullName evidence="6">Major facilitator superfamily (MFS) profile domain-containing protein</fullName>
    </recommendedName>
</protein>
<evidence type="ECO:0000313" key="8">
    <source>
        <dbReference type="Proteomes" id="UP001381693"/>
    </source>
</evidence>
<feature type="transmembrane region" description="Helical" evidence="5">
    <location>
        <begin position="219"/>
        <end position="237"/>
    </location>
</feature>
<dbReference type="AlphaFoldDB" id="A0AAN8ZVC2"/>
<dbReference type="Proteomes" id="UP001381693">
    <property type="component" value="Unassembled WGS sequence"/>
</dbReference>
<comment type="caution">
    <text evidence="7">The sequence shown here is derived from an EMBL/GenBank/DDBJ whole genome shotgun (WGS) entry which is preliminary data.</text>
</comment>
<keyword evidence="3 5" id="KW-1133">Transmembrane helix</keyword>
<accession>A0AAN8ZVC2</accession>
<dbReference type="EMBL" id="JAXCGZ010020871">
    <property type="protein sequence ID" value="KAK7065138.1"/>
    <property type="molecule type" value="Genomic_DNA"/>
</dbReference>
<feature type="transmembrane region" description="Helical" evidence="5">
    <location>
        <begin position="12"/>
        <end position="32"/>
    </location>
</feature>
<feature type="transmembrane region" description="Helical" evidence="5">
    <location>
        <begin position="305"/>
        <end position="328"/>
    </location>
</feature>
<feature type="transmembrane region" description="Helical" evidence="5">
    <location>
        <begin position="249"/>
        <end position="273"/>
    </location>
</feature>
<feature type="transmembrane region" description="Helical" evidence="5">
    <location>
        <begin position="340"/>
        <end position="361"/>
    </location>
</feature>
<dbReference type="SUPFAM" id="SSF103473">
    <property type="entry name" value="MFS general substrate transporter"/>
    <property type="match status" value="1"/>
</dbReference>
<dbReference type="InterPro" id="IPR005828">
    <property type="entry name" value="MFS_sugar_transport-like"/>
</dbReference>
<name>A0AAN8ZVC2_HALRR</name>
<dbReference type="PANTHER" id="PTHR24064">
    <property type="entry name" value="SOLUTE CARRIER FAMILY 22 MEMBER"/>
    <property type="match status" value="1"/>
</dbReference>
<feature type="transmembrane region" description="Helical" evidence="5">
    <location>
        <begin position="125"/>
        <end position="146"/>
    </location>
</feature>
<evidence type="ECO:0000256" key="1">
    <source>
        <dbReference type="ARBA" id="ARBA00004141"/>
    </source>
</evidence>
<keyword evidence="8" id="KW-1185">Reference proteome</keyword>
<feature type="transmembrane region" description="Helical" evidence="5">
    <location>
        <begin position="39"/>
        <end position="60"/>
    </location>
</feature>
<evidence type="ECO:0000313" key="7">
    <source>
        <dbReference type="EMBL" id="KAK7065138.1"/>
    </source>
</evidence>
<feature type="transmembrane region" description="Helical" evidence="5">
    <location>
        <begin position="98"/>
        <end position="119"/>
    </location>
</feature>
<evidence type="ECO:0000256" key="4">
    <source>
        <dbReference type="ARBA" id="ARBA00023136"/>
    </source>
</evidence>
<feature type="transmembrane region" description="Helical" evidence="5">
    <location>
        <begin position="280"/>
        <end position="299"/>
    </location>
</feature>
<proteinExistence type="predicted"/>
<dbReference type="Pfam" id="PF00083">
    <property type="entry name" value="Sugar_tr"/>
    <property type="match status" value="1"/>
</dbReference>